<dbReference type="GO" id="GO:0016987">
    <property type="term" value="F:sigma factor activity"/>
    <property type="evidence" value="ECO:0007669"/>
    <property type="project" value="UniProtKB-KW"/>
</dbReference>
<evidence type="ECO:0000256" key="1">
    <source>
        <dbReference type="ARBA" id="ARBA00010641"/>
    </source>
</evidence>
<dbReference type="InterPro" id="IPR014284">
    <property type="entry name" value="RNA_pol_sigma-70_dom"/>
</dbReference>
<dbReference type="CDD" id="cd06171">
    <property type="entry name" value="Sigma70_r4"/>
    <property type="match status" value="1"/>
</dbReference>
<keyword evidence="8" id="KW-1185">Reference proteome</keyword>
<keyword evidence="4" id="KW-0804">Transcription</keyword>
<dbReference type="AlphaFoldDB" id="A0A916YT31"/>
<evidence type="ECO:0000256" key="3">
    <source>
        <dbReference type="ARBA" id="ARBA00023082"/>
    </source>
</evidence>
<sequence>MGVLAHNKVFENHFFSYICYEKVNKILKSKYSNTDEQLLWQSFKQGDAKAFEQLYNRYFKILGSYGLRLSTDTTLVEDAIHDVFIELWRRREYLSDVDNLKFYLFRALRNQFHGNLKQDMLDKNEDINQFLDYLSTISSEQEIIVSEETQLKAQRIEKAISKLSNRGAEAINLRFYQGLSLDETSEIMQTPKQVVKNLLSKSIAILRVSLKKVVSLAIFMSLFQ</sequence>
<feature type="domain" description="RNA polymerase sigma factor 70 region 4 type 2" evidence="6">
    <location>
        <begin position="154"/>
        <end position="202"/>
    </location>
</feature>
<dbReference type="Gene3D" id="1.10.1740.10">
    <property type="match status" value="1"/>
</dbReference>
<dbReference type="InterPro" id="IPR013249">
    <property type="entry name" value="RNA_pol_sigma70_r4_t2"/>
</dbReference>
<dbReference type="SUPFAM" id="SSF88946">
    <property type="entry name" value="Sigma2 domain of RNA polymerase sigma factors"/>
    <property type="match status" value="1"/>
</dbReference>
<gene>
    <name evidence="7" type="ORF">GCM10011514_25350</name>
</gene>
<protein>
    <submittedName>
        <fullName evidence="7">RNA polymerase</fullName>
    </submittedName>
</protein>
<dbReference type="PANTHER" id="PTHR43133:SF46">
    <property type="entry name" value="RNA POLYMERASE SIGMA-70 FACTOR ECF SUBFAMILY"/>
    <property type="match status" value="1"/>
</dbReference>
<dbReference type="Proteomes" id="UP000609064">
    <property type="component" value="Unassembled WGS sequence"/>
</dbReference>
<dbReference type="Pfam" id="PF04542">
    <property type="entry name" value="Sigma70_r2"/>
    <property type="match status" value="1"/>
</dbReference>
<dbReference type="PANTHER" id="PTHR43133">
    <property type="entry name" value="RNA POLYMERASE ECF-TYPE SIGMA FACTO"/>
    <property type="match status" value="1"/>
</dbReference>
<accession>A0A916YT31</accession>
<dbReference type="InterPro" id="IPR036388">
    <property type="entry name" value="WH-like_DNA-bd_sf"/>
</dbReference>
<evidence type="ECO:0000313" key="8">
    <source>
        <dbReference type="Proteomes" id="UP000609064"/>
    </source>
</evidence>
<dbReference type="GO" id="GO:0006352">
    <property type="term" value="P:DNA-templated transcription initiation"/>
    <property type="evidence" value="ECO:0007669"/>
    <property type="project" value="InterPro"/>
</dbReference>
<dbReference type="EMBL" id="BMKK01000005">
    <property type="protein sequence ID" value="GGD60310.1"/>
    <property type="molecule type" value="Genomic_DNA"/>
</dbReference>
<keyword evidence="3" id="KW-0731">Sigma factor</keyword>
<dbReference type="InterPro" id="IPR039425">
    <property type="entry name" value="RNA_pol_sigma-70-like"/>
</dbReference>
<evidence type="ECO:0000256" key="4">
    <source>
        <dbReference type="ARBA" id="ARBA00023163"/>
    </source>
</evidence>
<dbReference type="InterPro" id="IPR013324">
    <property type="entry name" value="RNA_pol_sigma_r3/r4-like"/>
</dbReference>
<dbReference type="Gene3D" id="1.10.10.10">
    <property type="entry name" value="Winged helix-like DNA-binding domain superfamily/Winged helix DNA-binding domain"/>
    <property type="match status" value="1"/>
</dbReference>
<dbReference type="NCBIfam" id="TIGR02937">
    <property type="entry name" value="sigma70-ECF"/>
    <property type="match status" value="1"/>
</dbReference>
<evidence type="ECO:0000259" key="5">
    <source>
        <dbReference type="Pfam" id="PF04542"/>
    </source>
</evidence>
<keyword evidence="2" id="KW-0805">Transcription regulation</keyword>
<dbReference type="Pfam" id="PF08281">
    <property type="entry name" value="Sigma70_r4_2"/>
    <property type="match status" value="1"/>
</dbReference>
<comment type="caution">
    <text evidence="7">The sequence shown here is derived from an EMBL/GenBank/DDBJ whole genome shotgun (WGS) entry which is preliminary data.</text>
</comment>
<evidence type="ECO:0000313" key="7">
    <source>
        <dbReference type="EMBL" id="GGD60310.1"/>
    </source>
</evidence>
<organism evidence="7 8">
    <name type="scientific">Emticicia aquatilis</name>
    <dbReference type="NCBI Taxonomy" id="1537369"/>
    <lineage>
        <taxon>Bacteria</taxon>
        <taxon>Pseudomonadati</taxon>
        <taxon>Bacteroidota</taxon>
        <taxon>Cytophagia</taxon>
        <taxon>Cytophagales</taxon>
        <taxon>Leadbetterellaceae</taxon>
        <taxon>Emticicia</taxon>
    </lineage>
</organism>
<dbReference type="InterPro" id="IPR013325">
    <property type="entry name" value="RNA_pol_sigma_r2"/>
</dbReference>
<dbReference type="SUPFAM" id="SSF88659">
    <property type="entry name" value="Sigma3 and sigma4 domains of RNA polymerase sigma factors"/>
    <property type="match status" value="1"/>
</dbReference>
<proteinExistence type="inferred from homology"/>
<reference evidence="7" key="2">
    <citation type="submission" date="2020-09" db="EMBL/GenBank/DDBJ databases">
        <authorList>
            <person name="Sun Q."/>
            <person name="Zhou Y."/>
        </authorList>
    </citation>
    <scope>NUCLEOTIDE SEQUENCE</scope>
    <source>
        <strain evidence="7">CGMCC 1.15958</strain>
    </source>
</reference>
<reference evidence="7" key="1">
    <citation type="journal article" date="2014" name="Int. J. Syst. Evol. Microbiol.">
        <title>Complete genome sequence of Corynebacterium casei LMG S-19264T (=DSM 44701T), isolated from a smear-ripened cheese.</title>
        <authorList>
            <consortium name="US DOE Joint Genome Institute (JGI-PGF)"/>
            <person name="Walter F."/>
            <person name="Albersmeier A."/>
            <person name="Kalinowski J."/>
            <person name="Ruckert C."/>
        </authorList>
    </citation>
    <scope>NUCLEOTIDE SEQUENCE</scope>
    <source>
        <strain evidence="7">CGMCC 1.15958</strain>
    </source>
</reference>
<evidence type="ECO:0000256" key="2">
    <source>
        <dbReference type="ARBA" id="ARBA00023015"/>
    </source>
</evidence>
<name>A0A916YT31_9BACT</name>
<comment type="similarity">
    <text evidence="1">Belongs to the sigma-70 factor family. ECF subfamily.</text>
</comment>
<feature type="domain" description="RNA polymerase sigma-70 region 2" evidence="5">
    <location>
        <begin position="54"/>
        <end position="113"/>
    </location>
</feature>
<dbReference type="InterPro" id="IPR007627">
    <property type="entry name" value="RNA_pol_sigma70_r2"/>
</dbReference>
<dbReference type="GO" id="GO:0003677">
    <property type="term" value="F:DNA binding"/>
    <property type="evidence" value="ECO:0007669"/>
    <property type="project" value="InterPro"/>
</dbReference>
<evidence type="ECO:0000259" key="6">
    <source>
        <dbReference type="Pfam" id="PF08281"/>
    </source>
</evidence>